<dbReference type="Proteomes" id="UP001235343">
    <property type="component" value="Unassembled WGS sequence"/>
</dbReference>
<organism evidence="2 3">
    <name type="scientific">Aquibacillus rhizosphaerae</name>
    <dbReference type="NCBI Taxonomy" id="3051431"/>
    <lineage>
        <taxon>Bacteria</taxon>
        <taxon>Bacillati</taxon>
        <taxon>Bacillota</taxon>
        <taxon>Bacilli</taxon>
        <taxon>Bacillales</taxon>
        <taxon>Bacillaceae</taxon>
        <taxon>Aquibacillus</taxon>
    </lineage>
</organism>
<gene>
    <name evidence="2" type="ORF">QQS35_03090</name>
</gene>
<feature type="domain" description="Uncharacterized protein YyaB-like PH" evidence="1">
    <location>
        <begin position="2"/>
        <end position="70"/>
    </location>
</feature>
<dbReference type="Pfam" id="PF06713">
    <property type="entry name" value="bPH_4"/>
    <property type="match status" value="1"/>
</dbReference>
<dbReference type="InterPro" id="IPR009589">
    <property type="entry name" value="PH_YyaB-like"/>
</dbReference>
<name>A0ABT7L0V9_9BACI</name>
<evidence type="ECO:0000313" key="3">
    <source>
        <dbReference type="Proteomes" id="UP001235343"/>
    </source>
</evidence>
<evidence type="ECO:0000259" key="1">
    <source>
        <dbReference type="Pfam" id="PF06713"/>
    </source>
</evidence>
<evidence type="ECO:0000313" key="2">
    <source>
        <dbReference type="EMBL" id="MDL4839445.1"/>
    </source>
</evidence>
<keyword evidence="3" id="KW-1185">Reference proteome</keyword>
<dbReference type="EMBL" id="JASTZU010000016">
    <property type="protein sequence ID" value="MDL4839445.1"/>
    <property type="molecule type" value="Genomic_DNA"/>
</dbReference>
<comment type="caution">
    <text evidence="2">The sequence shown here is derived from an EMBL/GenBank/DDBJ whole genome shotgun (WGS) entry which is preliminary data.</text>
</comment>
<protein>
    <submittedName>
        <fullName evidence="2">PH domain-containing protein</fullName>
    </submittedName>
</protein>
<proteinExistence type="predicted"/>
<accession>A0ABT7L0V9</accession>
<reference evidence="2 3" key="1">
    <citation type="submission" date="2023-06" db="EMBL/GenBank/DDBJ databases">
        <title>Aquibacillus rhizosphaerae LR5S19.</title>
        <authorList>
            <person name="Sun J.-Q."/>
        </authorList>
    </citation>
    <scope>NUCLEOTIDE SEQUENCE [LARGE SCALE GENOMIC DNA]</scope>
    <source>
        <strain evidence="2 3">LR5S19</strain>
    </source>
</reference>
<sequence>MIEDAKIKIRFGPIKWTVKIDEIRKINKVKNPFSAPALSINRLEVQYGKDNIVNNIPQKRTRFYKTITKRKSSNTNRSETSQRQ</sequence>
<dbReference type="RefSeq" id="WP_285930315.1">
    <property type="nucleotide sequence ID" value="NZ_JASTZU010000016.1"/>
</dbReference>